<sequence>MTSSVSSSKEEEQTNKFCLSQSKSELISKEKSNTKMEKKTTMKKSKELKRKVDIKLKKKEPQQCSPDKSVSFQRFWSLEDEIVLLKCIKIFEKVEIPPGLSSLEGSEKREMIEEY</sequence>
<feature type="compositionally biased region" description="Polar residues" evidence="1">
    <location>
        <begin position="15"/>
        <end position="25"/>
    </location>
</feature>
<proteinExistence type="predicted"/>
<name>A0A6N2KJP0_SALVM</name>
<gene>
    <name evidence="2" type="ORF">SVIM_LOCUS97032</name>
</gene>
<accession>A0A6N2KJP0</accession>
<evidence type="ECO:0000256" key="1">
    <source>
        <dbReference type="SAM" id="MobiDB-lite"/>
    </source>
</evidence>
<reference evidence="2" key="1">
    <citation type="submission" date="2019-03" db="EMBL/GenBank/DDBJ databases">
        <authorList>
            <person name="Mank J."/>
            <person name="Almeida P."/>
        </authorList>
    </citation>
    <scope>NUCLEOTIDE SEQUENCE</scope>
    <source>
        <strain evidence="2">78183</strain>
    </source>
</reference>
<protein>
    <submittedName>
        <fullName evidence="2">Uncharacterized protein</fullName>
    </submittedName>
</protein>
<organism evidence="2">
    <name type="scientific">Salix viminalis</name>
    <name type="common">Common osier</name>
    <name type="synonym">Basket willow</name>
    <dbReference type="NCBI Taxonomy" id="40686"/>
    <lineage>
        <taxon>Eukaryota</taxon>
        <taxon>Viridiplantae</taxon>
        <taxon>Streptophyta</taxon>
        <taxon>Embryophyta</taxon>
        <taxon>Tracheophyta</taxon>
        <taxon>Spermatophyta</taxon>
        <taxon>Magnoliopsida</taxon>
        <taxon>eudicotyledons</taxon>
        <taxon>Gunneridae</taxon>
        <taxon>Pentapetalae</taxon>
        <taxon>rosids</taxon>
        <taxon>fabids</taxon>
        <taxon>Malpighiales</taxon>
        <taxon>Salicaceae</taxon>
        <taxon>Saliceae</taxon>
        <taxon>Salix</taxon>
    </lineage>
</organism>
<dbReference type="AlphaFoldDB" id="A0A6N2KJP0"/>
<evidence type="ECO:0000313" key="2">
    <source>
        <dbReference type="EMBL" id="VFU28692.1"/>
    </source>
</evidence>
<feature type="compositionally biased region" description="Basic and acidic residues" evidence="1">
    <location>
        <begin position="26"/>
        <end position="40"/>
    </location>
</feature>
<dbReference type="EMBL" id="CAADRP010000447">
    <property type="protein sequence ID" value="VFU28692.1"/>
    <property type="molecule type" value="Genomic_DNA"/>
</dbReference>
<feature type="region of interest" description="Disordered" evidence="1">
    <location>
        <begin position="1"/>
        <end position="47"/>
    </location>
</feature>